<dbReference type="Proteomes" id="UP000682645">
    <property type="component" value="Segment"/>
</dbReference>
<gene>
    <name evidence="1" type="ORF">HgNV_049</name>
</gene>
<organism evidence="1 2">
    <name type="scientific">Homarus gammarus nudivirus</name>
    <dbReference type="NCBI Taxonomy" id="2509616"/>
    <lineage>
        <taxon>Viruses</taxon>
        <taxon>Viruses incertae sedis</taxon>
        <taxon>Naldaviricetes</taxon>
        <taxon>Lefavirales</taxon>
        <taxon>Nudiviridae</taxon>
        <taxon>Gammanudivirus</taxon>
        <taxon>Gammanudivirus hogammari</taxon>
    </lineage>
</organism>
<protein>
    <submittedName>
        <fullName evidence="1">Uncharacterized protein</fullName>
    </submittedName>
</protein>
<evidence type="ECO:0000313" key="2">
    <source>
        <dbReference type="Proteomes" id="UP000682645"/>
    </source>
</evidence>
<evidence type="ECO:0000313" key="1">
    <source>
        <dbReference type="EMBL" id="QBB28654.1"/>
    </source>
</evidence>
<name>A0A411HB94_9VIRU</name>
<keyword evidence="2" id="KW-1185">Reference proteome</keyword>
<proteinExistence type="predicted"/>
<accession>A0A411HB94</accession>
<sequence length="236" mass="27482">MNKYTDDTNVLRSHYYILKTQKSEYSIPIYIKNAKCYIHKESRNFDTDKFTHVNFLSLFRVLAFSYMRFKCNNINEILNTSKQHLHKKVERSVVEKSGCCVLTADGTVQVDKAIAYQHMITGGGDKELAQLIALNAWAHDKPDIDYIKPDQTNTLLFNYDTPQVELYHFTRYVNNIFKSNISTLLQNPIILVCEDINIKYTMFKIFNNINILACDLFPSVYDFLVAQSILDYIDNV</sequence>
<reference evidence="1" key="1">
    <citation type="journal article" date="2019" name="Sci. Rep.">
        <title>The first clawed lobster virus Homarus gammarus nudivirus (HgNV n. sp.) expands the diversity of the Nudiviridae.</title>
        <authorList>
            <person name="Holt C.C."/>
            <person name="Stone M."/>
            <person name="Bass D."/>
            <person name="Bateman K.S."/>
            <person name="van Aerle R."/>
            <person name="Daniels C.L."/>
            <person name="van der Giezen M."/>
            <person name="Ross S.H."/>
            <person name="Hooper C."/>
            <person name="Stentiford G.D."/>
        </authorList>
    </citation>
    <scope>NUCLEOTIDE SEQUENCE</scope>
    <source>
        <strain evidence="1">52S104HLG2</strain>
    </source>
</reference>
<dbReference type="EMBL" id="MK439999">
    <property type="protein sequence ID" value="QBB28654.1"/>
    <property type="molecule type" value="Genomic_DNA"/>
</dbReference>